<evidence type="ECO:0000256" key="4">
    <source>
        <dbReference type="ARBA" id="ARBA00023125"/>
    </source>
</evidence>
<dbReference type="GO" id="GO:0003677">
    <property type="term" value="F:DNA binding"/>
    <property type="evidence" value="ECO:0007669"/>
    <property type="project" value="UniProtKB-KW"/>
</dbReference>
<name>A0A7V2SV39_9BACT</name>
<dbReference type="Gene3D" id="1.10.1740.10">
    <property type="match status" value="1"/>
</dbReference>
<evidence type="ECO:0000256" key="1">
    <source>
        <dbReference type="ARBA" id="ARBA00010641"/>
    </source>
</evidence>
<dbReference type="EMBL" id="DRND01000099">
    <property type="protein sequence ID" value="HFC46473.1"/>
    <property type="molecule type" value="Genomic_DNA"/>
</dbReference>
<dbReference type="PANTHER" id="PTHR43133">
    <property type="entry name" value="RNA POLYMERASE ECF-TYPE SIGMA FACTO"/>
    <property type="match status" value="1"/>
</dbReference>
<keyword evidence="3" id="KW-0731">Sigma factor</keyword>
<evidence type="ECO:0000313" key="8">
    <source>
        <dbReference type="EMBL" id="HFC46473.1"/>
    </source>
</evidence>
<comment type="caution">
    <text evidence="8">The sequence shown here is derived from an EMBL/GenBank/DDBJ whole genome shotgun (WGS) entry which is preliminary data.</text>
</comment>
<dbReference type="InterPro" id="IPR036388">
    <property type="entry name" value="WH-like_DNA-bd_sf"/>
</dbReference>
<dbReference type="Gene3D" id="1.10.10.10">
    <property type="entry name" value="Winged helix-like DNA-binding domain superfamily/Winged helix DNA-binding domain"/>
    <property type="match status" value="1"/>
</dbReference>
<dbReference type="Pfam" id="PF08281">
    <property type="entry name" value="Sigma70_r4_2"/>
    <property type="match status" value="1"/>
</dbReference>
<dbReference type="InterPro" id="IPR013249">
    <property type="entry name" value="RNA_pol_sigma70_r4_t2"/>
</dbReference>
<dbReference type="GO" id="GO:0006352">
    <property type="term" value="P:DNA-templated transcription initiation"/>
    <property type="evidence" value="ECO:0007669"/>
    <property type="project" value="InterPro"/>
</dbReference>
<feature type="domain" description="RNA polymerase sigma factor 70 region 4 type 2" evidence="7">
    <location>
        <begin position="134"/>
        <end position="184"/>
    </location>
</feature>
<keyword evidence="4" id="KW-0238">DNA-binding</keyword>
<proteinExistence type="inferred from homology"/>
<evidence type="ECO:0000256" key="3">
    <source>
        <dbReference type="ARBA" id="ARBA00023082"/>
    </source>
</evidence>
<dbReference type="Pfam" id="PF04542">
    <property type="entry name" value="Sigma70_r2"/>
    <property type="match status" value="1"/>
</dbReference>
<evidence type="ECO:0000256" key="2">
    <source>
        <dbReference type="ARBA" id="ARBA00023015"/>
    </source>
</evidence>
<accession>A0A7V2SV39</accession>
<dbReference type="InterPro" id="IPR007627">
    <property type="entry name" value="RNA_pol_sigma70_r2"/>
</dbReference>
<dbReference type="CDD" id="cd06171">
    <property type="entry name" value="Sigma70_r4"/>
    <property type="match status" value="1"/>
</dbReference>
<dbReference type="AlphaFoldDB" id="A0A7V2SV39"/>
<comment type="similarity">
    <text evidence="1">Belongs to the sigma-70 factor family. ECF subfamily.</text>
</comment>
<dbReference type="Proteomes" id="UP000885797">
    <property type="component" value="Unassembled WGS sequence"/>
</dbReference>
<sequence>MTPEQEKRLVAALKDGDVGAFEVLYHRYKKWIFNYCHKMINNVEISEDLTQEIFIKVFKNASRLDTEANFRAWLFKIATNTCLNELRRQKIRSFLVPFGFTRDDSGNDCEVPVVDPSSKDPEQRFIDEEKKVVLKDLLCKLPPRQRAAILLRIGHEFSYREIAYQLNLREGAVKSLIHRGRQRLLDMVKKERNEKGD</sequence>
<dbReference type="InterPro" id="IPR013325">
    <property type="entry name" value="RNA_pol_sigma_r2"/>
</dbReference>
<evidence type="ECO:0000259" key="7">
    <source>
        <dbReference type="Pfam" id="PF08281"/>
    </source>
</evidence>
<evidence type="ECO:0000256" key="5">
    <source>
        <dbReference type="ARBA" id="ARBA00023163"/>
    </source>
</evidence>
<dbReference type="SUPFAM" id="SSF88659">
    <property type="entry name" value="Sigma3 and sigma4 domains of RNA polymerase sigma factors"/>
    <property type="match status" value="1"/>
</dbReference>
<dbReference type="SUPFAM" id="SSF88946">
    <property type="entry name" value="Sigma2 domain of RNA polymerase sigma factors"/>
    <property type="match status" value="1"/>
</dbReference>
<dbReference type="PANTHER" id="PTHR43133:SF8">
    <property type="entry name" value="RNA POLYMERASE SIGMA FACTOR HI_1459-RELATED"/>
    <property type="match status" value="1"/>
</dbReference>
<evidence type="ECO:0000259" key="6">
    <source>
        <dbReference type="Pfam" id="PF04542"/>
    </source>
</evidence>
<reference evidence="8" key="1">
    <citation type="journal article" date="2020" name="mSystems">
        <title>Genome- and Community-Level Interaction Insights into Carbon Utilization and Element Cycling Functions of Hydrothermarchaeota in Hydrothermal Sediment.</title>
        <authorList>
            <person name="Zhou Z."/>
            <person name="Liu Y."/>
            <person name="Xu W."/>
            <person name="Pan J."/>
            <person name="Luo Z.H."/>
            <person name="Li M."/>
        </authorList>
    </citation>
    <scope>NUCLEOTIDE SEQUENCE [LARGE SCALE GENOMIC DNA]</scope>
    <source>
        <strain evidence="8">HyVt-503</strain>
    </source>
</reference>
<dbReference type="InterPro" id="IPR039425">
    <property type="entry name" value="RNA_pol_sigma-70-like"/>
</dbReference>
<dbReference type="InterPro" id="IPR013324">
    <property type="entry name" value="RNA_pol_sigma_r3/r4-like"/>
</dbReference>
<dbReference type="GO" id="GO:0016987">
    <property type="term" value="F:sigma factor activity"/>
    <property type="evidence" value="ECO:0007669"/>
    <property type="project" value="UniProtKB-KW"/>
</dbReference>
<gene>
    <name evidence="8" type="ORF">ENJ63_01175</name>
</gene>
<organism evidence="8">
    <name type="scientific">Dissulfuribacter thermophilus</name>
    <dbReference type="NCBI Taxonomy" id="1156395"/>
    <lineage>
        <taxon>Bacteria</taxon>
        <taxon>Pseudomonadati</taxon>
        <taxon>Thermodesulfobacteriota</taxon>
        <taxon>Dissulfuribacteria</taxon>
        <taxon>Dissulfuribacterales</taxon>
        <taxon>Dissulfuribacteraceae</taxon>
        <taxon>Dissulfuribacter</taxon>
    </lineage>
</organism>
<protein>
    <submittedName>
        <fullName evidence="8">RNA polymerase sigma factor</fullName>
    </submittedName>
</protein>
<feature type="domain" description="RNA polymerase sigma-70 region 2" evidence="6">
    <location>
        <begin position="24"/>
        <end position="90"/>
    </location>
</feature>
<keyword evidence="2" id="KW-0805">Transcription regulation</keyword>
<dbReference type="InterPro" id="IPR014284">
    <property type="entry name" value="RNA_pol_sigma-70_dom"/>
</dbReference>
<dbReference type="NCBIfam" id="TIGR02937">
    <property type="entry name" value="sigma70-ECF"/>
    <property type="match status" value="1"/>
</dbReference>
<keyword evidence="5" id="KW-0804">Transcription</keyword>